<sequence>MSKDERMWSAKGMEEDEGLKRTIECLRGRLVAERQCSRAAKENADQLDKKLKELEDKLREESKMRDTAEKKLRLLERKLESLKASGKQPSSSVSENSLTSSCDSSVATTVASGAFKRPQEPESDSQIRSLMRKNMDHDDPESAQRKRRNESFCTGDDHNSGITEISSESGHEKVCSDQEASRPNDHSEVPEKEGDDGANNSLALVAVNYAVVEESQQRELKVISTSVGEALEALRLAREGIQRSMRHRQKQQMIMFVT</sequence>
<dbReference type="PANTHER" id="PTHR33701:SF2">
    <property type="entry name" value="TRANSMEMBRANE PROTEIN"/>
    <property type="match status" value="1"/>
</dbReference>
<name>A0AAN7QEZ5_9MYRT</name>
<dbReference type="EMBL" id="JAXIOK010000007">
    <property type="protein sequence ID" value="KAK4765796.1"/>
    <property type="molecule type" value="Genomic_DNA"/>
</dbReference>
<evidence type="ECO:0000313" key="3">
    <source>
        <dbReference type="Proteomes" id="UP001345219"/>
    </source>
</evidence>
<proteinExistence type="predicted"/>
<dbReference type="PANTHER" id="PTHR33701">
    <property type="entry name" value="TRANSMEMBRANE PROTEIN"/>
    <property type="match status" value="1"/>
</dbReference>
<keyword evidence="3" id="KW-1185">Reference proteome</keyword>
<comment type="caution">
    <text evidence="2">The sequence shown here is derived from an EMBL/GenBank/DDBJ whole genome shotgun (WGS) entry which is preliminary data.</text>
</comment>
<evidence type="ECO:0000313" key="2">
    <source>
        <dbReference type="EMBL" id="KAK4765796.1"/>
    </source>
</evidence>
<evidence type="ECO:0000256" key="1">
    <source>
        <dbReference type="SAM" id="MobiDB-lite"/>
    </source>
</evidence>
<accession>A0AAN7QEZ5</accession>
<feature type="compositionally biased region" description="Polar residues" evidence="1">
    <location>
        <begin position="102"/>
        <end position="111"/>
    </location>
</feature>
<feature type="region of interest" description="Disordered" evidence="1">
    <location>
        <begin position="81"/>
        <end position="199"/>
    </location>
</feature>
<dbReference type="AlphaFoldDB" id="A0AAN7QEZ5"/>
<feature type="compositionally biased region" description="Basic and acidic residues" evidence="1">
    <location>
        <begin position="169"/>
        <end position="192"/>
    </location>
</feature>
<reference evidence="2 3" key="1">
    <citation type="journal article" date="2023" name="Hortic Res">
        <title>Pangenome of water caltrop reveals structural variations and asymmetric subgenome divergence after allopolyploidization.</title>
        <authorList>
            <person name="Zhang X."/>
            <person name="Chen Y."/>
            <person name="Wang L."/>
            <person name="Yuan Y."/>
            <person name="Fang M."/>
            <person name="Shi L."/>
            <person name="Lu R."/>
            <person name="Comes H.P."/>
            <person name="Ma Y."/>
            <person name="Chen Y."/>
            <person name="Huang G."/>
            <person name="Zhou Y."/>
            <person name="Zheng Z."/>
            <person name="Qiu Y."/>
        </authorList>
    </citation>
    <scope>NUCLEOTIDE SEQUENCE [LARGE SCALE GENOMIC DNA]</scope>
    <source>
        <tissue evidence="2">Roots</tissue>
    </source>
</reference>
<feature type="compositionally biased region" description="Basic and acidic residues" evidence="1">
    <location>
        <begin position="133"/>
        <end position="144"/>
    </location>
</feature>
<dbReference type="Proteomes" id="UP001345219">
    <property type="component" value="Chromosome 7"/>
</dbReference>
<protein>
    <submittedName>
        <fullName evidence="2">Uncharacterized protein</fullName>
    </submittedName>
</protein>
<organism evidence="2 3">
    <name type="scientific">Trapa incisa</name>
    <dbReference type="NCBI Taxonomy" id="236973"/>
    <lineage>
        <taxon>Eukaryota</taxon>
        <taxon>Viridiplantae</taxon>
        <taxon>Streptophyta</taxon>
        <taxon>Embryophyta</taxon>
        <taxon>Tracheophyta</taxon>
        <taxon>Spermatophyta</taxon>
        <taxon>Magnoliopsida</taxon>
        <taxon>eudicotyledons</taxon>
        <taxon>Gunneridae</taxon>
        <taxon>Pentapetalae</taxon>
        <taxon>rosids</taxon>
        <taxon>malvids</taxon>
        <taxon>Myrtales</taxon>
        <taxon>Lythraceae</taxon>
        <taxon>Trapa</taxon>
    </lineage>
</organism>
<feature type="compositionally biased region" description="Low complexity" evidence="1">
    <location>
        <begin position="82"/>
        <end position="101"/>
    </location>
</feature>
<gene>
    <name evidence="2" type="ORF">SAY87_007438</name>
</gene>